<dbReference type="EnsemblBacteria" id="CAD71938">
    <property type="protein sequence ID" value="CAD71938"/>
    <property type="gene ID" value="RB1168"/>
</dbReference>
<dbReference type="InterPro" id="IPR019734">
    <property type="entry name" value="TPR_rpt"/>
</dbReference>
<sequence>MLPRCSIPSRRFEAHRSGQCRSVELADLPIVDRSGTNSRRRLGGIVLSTSQPRGGLIQSLVSNGRVSRVSRLSDTRPLFMEHGSLNPSSRLFDSAMTVTQNQSKHSLRQTTTRWKSIGLVCVLLALPAPTFATADDSELAAATGQLLQQTHGAKWDDAIATARTIAANEGSSIRSIAALVQLARRLDSSGNQVENAADVHDMAAYAVMRLRESDPNSLSAEQTANLLLSAANGLSRSGRPTDAHRWLGEVSQLGVTSPEWTATCMTVASGLLDDGQLELAQSTYNMVIDSGDSPQLATARLGLAWCTAMSGEDDQAALTAIDQFLKHHSEHADVPSALLMQMSCQFRTGQSESADQTLERLLTQHADSSACLQAIVSHCGNHPLEPCDGPLADHLITHAKKLIASPQFTSTLKPAAIGLLVSAHKNDANAESIYASAIATRDQTGDMTAAILEQLTSNDLDADAQRIAMRWISPVAPKQPNTGQDADPIITAGVRESACRWAGRTSNWSILAMAAKDEESFFDGNDQTAELRGRNLHVERLFAEALLQTGDAKSSLKWWQRIVDEGGADDFPTLLRLAETASSSGSITEAAQRIAAARAAISPTSPQSALVNLLAADVEVRQLNFDRGRALLESVVRLGSADEDARGRAQWMIGETYYMQERFGEAIDAYRLVEGISGEGQWTAAALVQAGKSFEKLGRTREAAVCYSTLVRRFANSQHATGARRRLAALSPDASSESPLRR</sequence>
<dbReference type="PATRIC" id="fig|243090.15.peg.533"/>
<dbReference type="STRING" id="243090.RB1168"/>
<evidence type="ECO:0000313" key="2">
    <source>
        <dbReference type="Proteomes" id="UP000001025"/>
    </source>
</evidence>
<dbReference type="AlphaFoldDB" id="Q7UXR5"/>
<dbReference type="HOGENOM" id="CLU_374227_0_0_0"/>
<dbReference type="GO" id="GO:0003729">
    <property type="term" value="F:mRNA binding"/>
    <property type="evidence" value="ECO:0000318"/>
    <property type="project" value="GO_Central"/>
</dbReference>
<dbReference type="InterPro" id="IPR011990">
    <property type="entry name" value="TPR-like_helical_dom_sf"/>
</dbReference>
<gene>
    <name evidence="1" type="ordered locus">RB1168</name>
</gene>
<dbReference type="GO" id="GO:0006397">
    <property type="term" value="P:mRNA processing"/>
    <property type="evidence" value="ECO:0000318"/>
    <property type="project" value="GO_Central"/>
</dbReference>
<dbReference type="eggNOG" id="COG1729">
    <property type="taxonomic scope" value="Bacteria"/>
</dbReference>
<dbReference type="Pfam" id="PF13432">
    <property type="entry name" value="TPR_16"/>
    <property type="match status" value="1"/>
</dbReference>
<dbReference type="Pfam" id="PF13174">
    <property type="entry name" value="TPR_6"/>
    <property type="match status" value="2"/>
</dbReference>
<keyword evidence="2" id="KW-1185">Reference proteome</keyword>
<dbReference type="KEGG" id="rba:RB1168"/>
<dbReference type="EMBL" id="BX294134">
    <property type="protein sequence ID" value="CAD71938.1"/>
    <property type="molecule type" value="Genomic_DNA"/>
</dbReference>
<dbReference type="Gene3D" id="1.25.40.10">
    <property type="entry name" value="Tetratricopeptide repeat domain"/>
    <property type="match status" value="2"/>
</dbReference>
<dbReference type="GO" id="GO:0005737">
    <property type="term" value="C:cytoplasm"/>
    <property type="evidence" value="ECO:0000318"/>
    <property type="project" value="GO_Central"/>
</dbReference>
<protein>
    <recommendedName>
        <fullName evidence="3">Tetratricopeptide repeat protein</fullName>
    </recommendedName>
</protein>
<evidence type="ECO:0008006" key="3">
    <source>
        <dbReference type="Google" id="ProtNLM"/>
    </source>
</evidence>
<dbReference type="SUPFAM" id="SSF48452">
    <property type="entry name" value="TPR-like"/>
    <property type="match status" value="2"/>
</dbReference>
<reference evidence="1 2" key="1">
    <citation type="journal article" date="2003" name="Proc. Natl. Acad. Sci. U.S.A.">
        <title>Complete genome sequence of the marine planctomycete Pirellula sp. strain 1.</title>
        <authorList>
            <person name="Gloeckner F.O."/>
            <person name="Kube M."/>
            <person name="Bauer M."/>
            <person name="Teeling H."/>
            <person name="Lombardot T."/>
            <person name="Ludwig W."/>
            <person name="Gade D."/>
            <person name="Beck A."/>
            <person name="Borzym K."/>
            <person name="Heitmann K."/>
            <person name="Rabus R."/>
            <person name="Schlesner H."/>
            <person name="Amann R."/>
            <person name="Reinhardt R."/>
        </authorList>
    </citation>
    <scope>NUCLEOTIDE SEQUENCE [LARGE SCALE GENOMIC DNA]</scope>
    <source>
        <strain evidence="2">DSM 10527 / NCIMB 13988 / SH1</strain>
    </source>
</reference>
<dbReference type="Proteomes" id="UP000001025">
    <property type="component" value="Chromosome"/>
</dbReference>
<organism evidence="1 2">
    <name type="scientific">Rhodopirellula baltica (strain DSM 10527 / NCIMB 13988 / SH1)</name>
    <dbReference type="NCBI Taxonomy" id="243090"/>
    <lineage>
        <taxon>Bacteria</taxon>
        <taxon>Pseudomonadati</taxon>
        <taxon>Planctomycetota</taxon>
        <taxon>Planctomycetia</taxon>
        <taxon>Pirellulales</taxon>
        <taxon>Pirellulaceae</taxon>
        <taxon>Rhodopirellula</taxon>
    </lineage>
</organism>
<name>Q7UXR5_RHOBA</name>
<dbReference type="OrthoDB" id="225691at2"/>
<dbReference type="InParanoid" id="Q7UXR5"/>
<accession>Q7UXR5</accession>
<evidence type="ECO:0000313" key="1">
    <source>
        <dbReference type="EMBL" id="CAD71938.1"/>
    </source>
</evidence>
<proteinExistence type="predicted"/>